<feature type="domain" description="LamG-like jellyroll fold" evidence="6">
    <location>
        <begin position="920"/>
        <end position="1053"/>
    </location>
</feature>
<dbReference type="SUPFAM" id="SSF49899">
    <property type="entry name" value="Concanavalin A-like lectins/glucanases"/>
    <property type="match status" value="2"/>
</dbReference>
<accession>A0A1M6PW94</accession>
<evidence type="ECO:0000259" key="6">
    <source>
        <dbReference type="SMART" id="SM00560"/>
    </source>
</evidence>
<evidence type="ECO:0000256" key="4">
    <source>
        <dbReference type="ARBA" id="ARBA00022837"/>
    </source>
</evidence>
<name>A0A1M6PW94_REIAG</name>
<dbReference type="SMART" id="SM00560">
    <property type="entry name" value="LamGL"/>
    <property type="match status" value="2"/>
</dbReference>
<dbReference type="InterPro" id="IPR013783">
    <property type="entry name" value="Ig-like_fold"/>
</dbReference>
<dbReference type="Pfam" id="PF18676">
    <property type="entry name" value="MBG_2"/>
    <property type="match status" value="4"/>
</dbReference>
<keyword evidence="5" id="KW-1015">Disulfide bond</keyword>
<dbReference type="InterPro" id="IPR041286">
    <property type="entry name" value="MBG_2"/>
</dbReference>
<evidence type="ECO:0000313" key="7">
    <source>
        <dbReference type="EMBL" id="SHK12190.1"/>
    </source>
</evidence>
<dbReference type="GO" id="GO:0004553">
    <property type="term" value="F:hydrolase activity, hydrolyzing O-glycosyl compounds"/>
    <property type="evidence" value="ECO:0007669"/>
    <property type="project" value="UniProtKB-ARBA"/>
</dbReference>
<proteinExistence type="predicted"/>
<dbReference type="InterPro" id="IPR013320">
    <property type="entry name" value="ConA-like_dom_sf"/>
</dbReference>
<dbReference type="NCBIfam" id="TIGR04183">
    <property type="entry name" value="Por_Secre_tail"/>
    <property type="match status" value="1"/>
</dbReference>
<dbReference type="PANTHER" id="PTHR19277">
    <property type="entry name" value="PENTRAXIN"/>
    <property type="match status" value="1"/>
</dbReference>
<keyword evidence="8" id="KW-1185">Reference proteome</keyword>
<feature type="domain" description="LamG-like jellyroll fold" evidence="6">
    <location>
        <begin position="518"/>
        <end position="659"/>
    </location>
</feature>
<dbReference type="Gene3D" id="2.60.120.200">
    <property type="match status" value="2"/>
</dbReference>
<dbReference type="GO" id="GO:0046872">
    <property type="term" value="F:metal ion binding"/>
    <property type="evidence" value="ECO:0007669"/>
    <property type="project" value="UniProtKB-KW"/>
</dbReference>
<evidence type="ECO:0000256" key="5">
    <source>
        <dbReference type="ARBA" id="ARBA00023157"/>
    </source>
</evidence>
<dbReference type="InterPro" id="IPR043772">
    <property type="entry name" value="MBG_3"/>
</dbReference>
<sequence length="1809" mass="191338">MMGLLSLKYSSGQAQCTAPFQNVMENFDVVPDPNDRSVLPDCWSSYYTAPYNGRENGSIQVYNGELAMNSTYGGIAFTPNLNNVDGVISFKAYKGYSGTMTLDMGFYVGSTFHIAQSYTLSSTEQTYTYDFSTYTGTSNSNIAFRHGNGNGSAVNLYIDDIDYRGQCLNPGNPTAIAKDITVSLGYNAPEVVVSAAQINNGSKDDCDITITNFSLDKTTFTCDDLGENTVTLTVVDEGGRTDTDIAIITVEPYVDIAVYTSTGIVLDENGEASYTVEELNHENSSACSAITYSFNQLEFSCADMPYTDVTVTATYDGETKSYTRTLSIKDVTAPVVTVQDISVTLDETTNEVAITADMVDDGSTDVCSSTLTYSLSKTQFDCSDVGENVVILTVTDESGNSNTAEATVTVLSTITDETLTSSVTEFCPDGTSSDVTISTGGSEVGVSYYLRNSATGSVVDGPIAGTGNALDFDAGTLSETTTFNVYAEPDEVEDYALEFAQGNQYVAAGEDVDFNYDQGYTMEVWVKSSFNTSYSHALVEYGTSGASDIQIYVQGTTGYLTIVHDRNGSPNTYFQFPQPPTNQWTHIAVTYDGGTAGVKAYYDGVEQTRTNEVNPTGLLPKRAGATLNIGRALTFNNATDSYSGLMDELRLWSVERTSTEISDNMNAALTGAETGLVSYFDFNQEGSSVLTDLAGDNDGTLTSMDPATDWVNGVFYHEVCGVSMMSEVTVGDGTAPTAIAQDITVQLDANGNAAITAEDIDNGSTDNCTAVGDLVMTLDQSEFDCTMSGENTVTLTVTDASGNEATATAVVTIPSLIEDAVVSTETTSVCPGSTATISLASSMEGISYYLRNAADENIAGPIAGDGEALDFETTAINAETTYHVSGQLEASEDNKAVQFGGTSTAAYAEIASSTTMQLSGSFTLEAWINPSTYNNYVPIIETYDASGGYILRLQSNGIPEAYAMYSSSSFSKLVGNTAVPANQWSHLAFVFDEENDNMTLYINGTSVGYLASTIDQRGSGTTIKLGAIGANAQRYGQVTEDEVRIWNGVRTHQELLDNMNTSLSGDEANLVAYYTFNDMTFAASDMVITDQSGNGNDAVIKGVYDAENIIEGADINPSVVCSGDMSTTVTITPEDVTDPEVVTQDITVGLDGNTSVTITTEDIDNGSSDNCSALTFALDVTTFTDAEIGEHTVTLTATDASGNSATATATVTVIDKLTQTITFAAIADQVYGAEPVDLDASVDSGLELTYRVVDGPATISDAGVNLTGVGTVTIEVSQAGDEDYAEAISQQQSFEVSPATLTATADDLEVIYNGSVPELMVTYTGFVNGDDVSDLTTEPTLTTDATGDAGTYVINVTGGEASNYTFTLVAGSLEITPAALTVTADDQQINYGDAIPALTMTYSGFVNGEDESALDTEYVLSVDGDGVNAGTYTILVSSSANTLARQSANAKIDKEASEGNYSITTVNGTLTVNKIPLTITANDHALVYGETIPEFGMTYSGFINGESHENLLSLPTASVDGGVNAGTYDIVLAFNTMEELARQSSASKSVVAKADNYEITLVNGTLTIAQKELTVTPDDQTMVFGEELPELTMAYSGFVNADDASMLDTAPVASTTATSSSDIGQYDITAAGASDVNYSFVYVTGQLTIGVATATISITDLDRHANGSAIIPTVTTSPAGLNVILTYDGSSTAPTAEGTYQVVATIDEPNYTGDASATLVINQVLSADDLEQEISFYPVPVMDQVTIVAKQIDKGQVLVYDIQGHQVMNMRLSQGQGQYNVSALQAGLYIFAIIDEESNFIKRQKIIVR</sequence>
<comment type="cofactor">
    <cofactor evidence="1">
        <name>Ca(2+)</name>
        <dbReference type="ChEBI" id="CHEBI:29108"/>
    </cofactor>
</comment>
<keyword evidence="2" id="KW-0479">Metal-binding</keyword>
<dbReference type="GO" id="GO:0005975">
    <property type="term" value="P:carbohydrate metabolic process"/>
    <property type="evidence" value="ECO:0007669"/>
    <property type="project" value="UniProtKB-ARBA"/>
</dbReference>
<dbReference type="PANTHER" id="PTHR19277:SF125">
    <property type="entry name" value="B6"/>
    <property type="match status" value="1"/>
</dbReference>
<evidence type="ECO:0000256" key="1">
    <source>
        <dbReference type="ARBA" id="ARBA00001913"/>
    </source>
</evidence>
<reference evidence="8" key="1">
    <citation type="submission" date="2016-11" db="EMBL/GenBank/DDBJ databases">
        <authorList>
            <person name="Varghese N."/>
            <person name="Submissions S."/>
        </authorList>
    </citation>
    <scope>NUCLEOTIDE SEQUENCE [LARGE SCALE GENOMIC DNA]</scope>
    <source>
        <strain evidence="8">DSM 26134</strain>
    </source>
</reference>
<dbReference type="Pfam" id="PF18887">
    <property type="entry name" value="MBG_3"/>
    <property type="match status" value="1"/>
</dbReference>
<dbReference type="Pfam" id="PF18962">
    <property type="entry name" value="Por_Secre_tail"/>
    <property type="match status" value="1"/>
</dbReference>
<dbReference type="Gene3D" id="2.60.40.10">
    <property type="entry name" value="Immunoglobulins"/>
    <property type="match status" value="1"/>
</dbReference>
<evidence type="ECO:0000256" key="2">
    <source>
        <dbReference type="ARBA" id="ARBA00022723"/>
    </source>
</evidence>
<gene>
    <name evidence="7" type="ORF">SAMN04488028_10367</name>
</gene>
<dbReference type="InterPro" id="IPR026444">
    <property type="entry name" value="Secre_tail"/>
</dbReference>
<dbReference type="Proteomes" id="UP000184474">
    <property type="component" value="Unassembled WGS sequence"/>
</dbReference>
<dbReference type="Pfam" id="PF13385">
    <property type="entry name" value="Laminin_G_3"/>
    <property type="match status" value="2"/>
</dbReference>
<protein>
    <submittedName>
        <fullName evidence="7">Por secretion system C-terminal sorting domain-containing protein</fullName>
    </submittedName>
</protein>
<keyword evidence="3" id="KW-0732">Signal</keyword>
<dbReference type="STRING" id="156994.SAMN04488028_10367"/>
<dbReference type="Gene3D" id="3.30.160.710">
    <property type="match status" value="4"/>
</dbReference>
<organism evidence="7 8">
    <name type="scientific">Reichenbachiella agariperforans</name>
    <dbReference type="NCBI Taxonomy" id="156994"/>
    <lineage>
        <taxon>Bacteria</taxon>
        <taxon>Pseudomonadati</taxon>
        <taxon>Bacteroidota</taxon>
        <taxon>Cytophagia</taxon>
        <taxon>Cytophagales</taxon>
        <taxon>Reichenbachiellaceae</taxon>
        <taxon>Reichenbachiella</taxon>
    </lineage>
</organism>
<dbReference type="EMBL" id="FRAA01000003">
    <property type="protein sequence ID" value="SHK12190.1"/>
    <property type="molecule type" value="Genomic_DNA"/>
</dbReference>
<dbReference type="InterPro" id="IPR006558">
    <property type="entry name" value="LamG-like"/>
</dbReference>
<evidence type="ECO:0000256" key="3">
    <source>
        <dbReference type="ARBA" id="ARBA00022729"/>
    </source>
</evidence>
<keyword evidence="4" id="KW-0106">Calcium</keyword>
<dbReference type="InterPro" id="IPR051360">
    <property type="entry name" value="Neuronal_Pentraxin_Related"/>
</dbReference>
<evidence type="ECO:0000313" key="8">
    <source>
        <dbReference type="Proteomes" id="UP000184474"/>
    </source>
</evidence>